<comment type="function">
    <text evidence="12">RNA polymerase that catalyzes the synthesis of short RNA molecules used as primers for DNA polymerase during DNA replication.</text>
</comment>
<evidence type="ECO:0000256" key="1">
    <source>
        <dbReference type="ARBA" id="ARBA00022478"/>
    </source>
</evidence>
<dbReference type="InterPro" id="IPR006295">
    <property type="entry name" value="DNA_primase_DnaG"/>
</dbReference>
<dbReference type="HAMAP" id="MF_00974">
    <property type="entry name" value="DNA_primase_DnaG"/>
    <property type="match status" value="1"/>
</dbReference>
<dbReference type="SMART" id="SM00400">
    <property type="entry name" value="ZnF_CHCC"/>
    <property type="match status" value="1"/>
</dbReference>
<evidence type="ECO:0000256" key="2">
    <source>
        <dbReference type="ARBA" id="ARBA00022515"/>
    </source>
</evidence>
<dbReference type="InterPro" id="IPR013264">
    <property type="entry name" value="DNAG_N"/>
</dbReference>
<accession>A0ABM9NL83</accession>
<dbReference type="InterPro" id="IPR034151">
    <property type="entry name" value="TOPRIM_DnaG_bac"/>
</dbReference>
<dbReference type="PROSITE" id="PS50880">
    <property type="entry name" value="TOPRIM"/>
    <property type="match status" value="1"/>
</dbReference>
<dbReference type="InterPro" id="IPR030846">
    <property type="entry name" value="DnaG_bac"/>
</dbReference>
<dbReference type="PANTHER" id="PTHR30313">
    <property type="entry name" value="DNA PRIMASE"/>
    <property type="match status" value="1"/>
</dbReference>
<dbReference type="InterPro" id="IPR016136">
    <property type="entry name" value="DNA_helicase_N/primase_C"/>
</dbReference>
<protein>
    <recommendedName>
        <fullName evidence="12">DNA primase</fullName>
        <ecNumber evidence="12">2.7.7.101</ecNumber>
    </recommendedName>
</protein>
<dbReference type="GO" id="GO:0016779">
    <property type="term" value="F:nucleotidyltransferase activity"/>
    <property type="evidence" value="ECO:0007669"/>
    <property type="project" value="UniProtKB-KW"/>
</dbReference>
<comment type="catalytic activity">
    <reaction evidence="12">
        <text>ssDNA + n NTP = ssDNA/pppN(pN)n-1 hybrid + (n-1) diphosphate.</text>
        <dbReference type="EC" id="2.7.7.101"/>
    </reaction>
</comment>
<keyword evidence="15" id="KW-1185">Reference proteome</keyword>
<keyword evidence="3 12" id="KW-0808">Transferase</keyword>
<feature type="zinc finger region" description="CHC2-type" evidence="12">
    <location>
        <begin position="40"/>
        <end position="64"/>
    </location>
</feature>
<evidence type="ECO:0000256" key="10">
    <source>
        <dbReference type="ARBA" id="ARBA00023125"/>
    </source>
</evidence>
<keyword evidence="5 12" id="KW-0235">DNA replication</keyword>
<dbReference type="EC" id="2.7.7.101" evidence="12"/>
<dbReference type="EMBL" id="OZ026884">
    <property type="protein sequence ID" value="CAL1241398.1"/>
    <property type="molecule type" value="Genomic_DNA"/>
</dbReference>
<dbReference type="Pfam" id="PF13155">
    <property type="entry name" value="Toprim_2"/>
    <property type="match status" value="1"/>
</dbReference>
<dbReference type="InterPro" id="IPR050219">
    <property type="entry name" value="DnaG_primase"/>
</dbReference>
<comment type="similarity">
    <text evidence="12">Belongs to the DnaG primase family.</text>
</comment>
<proteinExistence type="inferred from homology"/>
<name>A0ABM9NL83_9GAMM</name>
<reference evidence="14 15" key="1">
    <citation type="submission" date="2024-04" db="EMBL/GenBank/DDBJ databases">
        <authorList>
            <person name="Cremers G."/>
        </authorList>
    </citation>
    <scope>NUCLEOTIDE SEQUENCE [LARGE SCALE GENOMIC DNA]</scope>
    <source>
        <strain evidence="14">MeCH1-AG</strain>
    </source>
</reference>
<evidence type="ECO:0000256" key="6">
    <source>
        <dbReference type="ARBA" id="ARBA00022723"/>
    </source>
</evidence>
<evidence type="ECO:0000256" key="9">
    <source>
        <dbReference type="ARBA" id="ARBA00022842"/>
    </source>
</evidence>
<dbReference type="InterPro" id="IPR037068">
    <property type="entry name" value="DNA_primase_core_N_sf"/>
</dbReference>
<dbReference type="Pfam" id="PF08275">
    <property type="entry name" value="DNAG_N"/>
    <property type="match status" value="1"/>
</dbReference>
<dbReference type="Pfam" id="PF01807">
    <property type="entry name" value="Zn_ribbon_DnaG"/>
    <property type="match status" value="1"/>
</dbReference>
<evidence type="ECO:0000256" key="3">
    <source>
        <dbReference type="ARBA" id="ARBA00022679"/>
    </source>
</evidence>
<evidence type="ECO:0000313" key="15">
    <source>
        <dbReference type="Proteomes" id="UP001497493"/>
    </source>
</evidence>
<dbReference type="Proteomes" id="UP001497493">
    <property type="component" value="Chromosome"/>
</dbReference>
<dbReference type="Pfam" id="PF08278">
    <property type="entry name" value="DnaG_DnaB_bind"/>
    <property type="match status" value="1"/>
</dbReference>
<dbReference type="NCBIfam" id="TIGR01391">
    <property type="entry name" value="dnaG"/>
    <property type="match status" value="1"/>
</dbReference>
<dbReference type="InterPro" id="IPR013173">
    <property type="entry name" value="DNA_primase_DnaG_DnaB-bd_dom"/>
</dbReference>
<dbReference type="InterPro" id="IPR006171">
    <property type="entry name" value="TOPRIM_dom"/>
</dbReference>
<dbReference type="RefSeq" id="WP_348757918.1">
    <property type="nucleotide sequence ID" value="NZ_OZ026884.1"/>
</dbReference>
<dbReference type="InterPro" id="IPR036977">
    <property type="entry name" value="DNA_primase_Znf_CHC2"/>
</dbReference>
<gene>
    <name evidence="12 14" type="primary">dnaG</name>
    <name evidence="14" type="ORF">MECH1_V1_2622</name>
</gene>
<dbReference type="SUPFAM" id="SSF117023">
    <property type="entry name" value="DNA primase DnaG, C-terminal domain"/>
    <property type="match status" value="1"/>
</dbReference>
<evidence type="ECO:0000256" key="4">
    <source>
        <dbReference type="ARBA" id="ARBA00022695"/>
    </source>
</evidence>
<evidence type="ECO:0000259" key="13">
    <source>
        <dbReference type="PROSITE" id="PS50880"/>
    </source>
</evidence>
<dbReference type="Gene3D" id="3.90.980.10">
    <property type="entry name" value="DNA primase, catalytic core, N-terminal domain"/>
    <property type="match status" value="1"/>
</dbReference>
<evidence type="ECO:0000256" key="12">
    <source>
        <dbReference type="HAMAP-Rule" id="MF_00974"/>
    </source>
</evidence>
<dbReference type="Gene3D" id="3.40.1360.10">
    <property type="match status" value="1"/>
</dbReference>
<dbReference type="Pfam" id="PF10410">
    <property type="entry name" value="DnaB_bind"/>
    <property type="match status" value="1"/>
</dbReference>
<keyword evidence="11 12" id="KW-0804">Transcription</keyword>
<dbReference type="InterPro" id="IPR019475">
    <property type="entry name" value="DNA_primase_DnaB-bd"/>
</dbReference>
<dbReference type="CDD" id="cd03364">
    <property type="entry name" value="TOPRIM_DnaG_primases"/>
    <property type="match status" value="1"/>
</dbReference>
<keyword evidence="6 12" id="KW-0479">Metal-binding</keyword>
<keyword evidence="9" id="KW-0460">Magnesium</keyword>
<comment type="cofactor">
    <cofactor evidence="12">
        <name>Zn(2+)</name>
        <dbReference type="ChEBI" id="CHEBI:29105"/>
    </cofactor>
    <text evidence="12">Binds 1 zinc ion per monomer.</text>
</comment>
<keyword evidence="7 12" id="KW-0863">Zinc-finger</keyword>
<evidence type="ECO:0000256" key="11">
    <source>
        <dbReference type="ARBA" id="ARBA00023163"/>
    </source>
</evidence>
<evidence type="ECO:0000256" key="7">
    <source>
        <dbReference type="ARBA" id="ARBA00022771"/>
    </source>
</evidence>
<evidence type="ECO:0000256" key="8">
    <source>
        <dbReference type="ARBA" id="ARBA00022833"/>
    </source>
</evidence>
<dbReference type="SMART" id="SM00493">
    <property type="entry name" value="TOPRIM"/>
    <property type="match status" value="1"/>
</dbReference>
<evidence type="ECO:0000313" key="14">
    <source>
        <dbReference type="EMBL" id="CAL1241398.1"/>
    </source>
</evidence>
<dbReference type="SUPFAM" id="SSF57783">
    <property type="entry name" value="Zinc beta-ribbon"/>
    <property type="match status" value="1"/>
</dbReference>
<keyword evidence="2 12" id="KW-0639">Primosome</keyword>
<keyword evidence="1 12" id="KW-0240">DNA-directed RNA polymerase</keyword>
<dbReference type="PANTHER" id="PTHR30313:SF2">
    <property type="entry name" value="DNA PRIMASE"/>
    <property type="match status" value="1"/>
</dbReference>
<organism evidence="14 15">
    <name type="scientific">Candidatus Methylocalor cossyra</name>
    <dbReference type="NCBI Taxonomy" id="3108543"/>
    <lineage>
        <taxon>Bacteria</taxon>
        <taxon>Pseudomonadati</taxon>
        <taxon>Pseudomonadota</taxon>
        <taxon>Gammaproteobacteria</taxon>
        <taxon>Methylococcales</taxon>
        <taxon>Methylococcaceae</taxon>
        <taxon>Candidatus Methylocalor</taxon>
    </lineage>
</organism>
<sequence>MSGRIPEHFIQDLLARVDLVDLIDARVPLKRSGSNYVARCPFHDEKTPSFSVNREKQFYHCFGCGVSGSAIGFLMAYDRLTFLEAVETLADRVGLKVPRTAVASAEDGERQQTLERLYALQERACQFYQAQLDSHPAARRALDYLRRRGVNGEILKQFRLGYAPPGWRNLPDDWPHDLLTAAGLRTSKPGTGAHDWFRDRIVFPIRDRRGRVVGFGGRVLVDGNPKYLNSPETATFKKHKEVYGLFELLNAVRQPDCILVVEGYMDVIALAQHGIPNAVATLGTATSADHVALLFRYTQNLVFCFDGDAAGQRAAWKALEASVAALRDGRTVRFLLLPEGHDPDSLVRAEGPSRFRDRIAKARPFSDFFFERLAQRLDLNSLEGKAALAKSAQPIIEQLPQGVFRELMARRLAELTGHRAVKIGNKPVLREGLTDPRWETPSTLRTFLALLLQNPELIDMIPPGSRQRLKNLKKTGAQVRKIFEVLENAPGITPGGILELFRGKPEEPLVTRLIAWNTEVSKESLSTYFGDTLTRLEQQARSERLEDLIHKATVSGLNPDELEEVRRLTTL</sequence>
<keyword evidence="4 12" id="KW-0548">Nucleotidyltransferase</keyword>
<comment type="subunit">
    <text evidence="12">Monomer. Interacts with DnaB.</text>
</comment>
<dbReference type="Gene3D" id="3.90.580.10">
    <property type="entry name" value="Zinc finger, CHC2-type domain"/>
    <property type="match status" value="1"/>
</dbReference>
<keyword evidence="8 12" id="KW-0862">Zinc</keyword>
<dbReference type="Gene3D" id="1.20.50.20">
    <property type="entry name" value="DnaG, RNA polymerase domain, helical bundle"/>
    <property type="match status" value="1"/>
</dbReference>
<feature type="domain" description="Toprim" evidence="13">
    <location>
        <begin position="256"/>
        <end position="338"/>
    </location>
</feature>
<comment type="domain">
    <text evidence="12">Contains an N-terminal zinc-binding domain, a central core domain that contains the primase activity, and a C-terminal DnaB-binding domain.</text>
</comment>
<keyword evidence="10 12" id="KW-0238">DNA-binding</keyword>
<dbReference type="SUPFAM" id="SSF56731">
    <property type="entry name" value="DNA primase core"/>
    <property type="match status" value="1"/>
</dbReference>
<dbReference type="SMART" id="SM00766">
    <property type="entry name" value="DnaG_DnaB_bind"/>
    <property type="match status" value="1"/>
</dbReference>
<dbReference type="InterPro" id="IPR002694">
    <property type="entry name" value="Znf_CHC2"/>
</dbReference>
<evidence type="ECO:0000256" key="5">
    <source>
        <dbReference type="ARBA" id="ARBA00022705"/>
    </source>
</evidence>
<dbReference type="Gene3D" id="1.10.860.10">
    <property type="entry name" value="DNAb Helicase, Chain A"/>
    <property type="match status" value="1"/>
</dbReference>